<sequence>MDRHEEIKQQCVQILSYYYILPDTEFPLDTKERVDVVGYFKNKIAPDIGIEVELSSDFQHDAAKLAKTPSFKWRLIMTDDPDTLSLRPVTNVNGKSIEIVRPPDEEVAFEAKIREFTNQNKRTWFNEFKKRIDREPQTGTKDPLPDFIDEIRDQGLDVDMVKDIVFRTALGGIHLGFYAQGTVGTEYYGSTEVPREVLYLRARNLIFEDRPGRSYDTGRQSIYYLSRDGRDLAERIIDERIREKEEKLLQIIRKYGDSAFLISLLGQMGRFVDRADLSGFLNNYPYSGIQLPSVGVSWNEVPRDLVEEFNIDYEITYTTSVVTSSPLFRETLKQVYKALTDAQLGNETKAFSSKGDWWGEMYSAPLRALLRKLDIEEWIESSQRDKLKSYAEWAILGAHNPFVPSTLYDSFRAIGSDVHDAEVLIGELAEQGITSKPVKGGANTIAIYDDKRFNDFCEGKMNALLRSILKGE</sequence>
<evidence type="ECO:0000313" key="1">
    <source>
        <dbReference type="EMBL" id="SIM84686.1"/>
    </source>
</evidence>
<reference evidence="1 2" key="1">
    <citation type="submission" date="2016-04" db="EMBL/GenBank/DDBJ databases">
        <authorList>
            <person name="Evans L.H."/>
            <person name="Alamgir A."/>
            <person name="Owens N."/>
            <person name="Weber N.D."/>
            <person name="Virtaneva K."/>
            <person name="Barbian K."/>
            <person name="Babar A."/>
            <person name="Rosenke K."/>
        </authorList>
    </citation>
    <scope>NUCLEOTIDE SEQUENCE [LARGE SCALE GENOMIC DNA]</scope>
    <source>
        <strain evidence="2">S5(T) (JCM 30642 \VKM B-2941)</strain>
    </source>
</reference>
<name>A0A1N5WHX5_9ARCH</name>
<organism evidence="1 2">
    <name type="scientific">Cuniculiplasma divulgatum</name>
    <dbReference type="NCBI Taxonomy" id="1673428"/>
    <lineage>
        <taxon>Archaea</taxon>
        <taxon>Methanobacteriati</taxon>
        <taxon>Thermoplasmatota</taxon>
        <taxon>Thermoplasmata</taxon>
        <taxon>Thermoplasmatales</taxon>
        <taxon>Cuniculiplasmataceae</taxon>
        <taxon>Cuniculiplasma</taxon>
    </lineage>
</organism>
<protein>
    <submittedName>
        <fullName evidence="1">Uncharacterized protein</fullName>
    </submittedName>
</protein>
<dbReference type="Proteomes" id="UP000195607">
    <property type="component" value="Chromosome I"/>
</dbReference>
<dbReference type="AlphaFoldDB" id="A0A1N5WHX5"/>
<proteinExistence type="predicted"/>
<accession>A0A1N5WHX5</accession>
<dbReference type="GeneID" id="41589074"/>
<gene>
    <name evidence="1" type="ORF">CSP5_1836</name>
</gene>
<evidence type="ECO:0000313" key="2">
    <source>
        <dbReference type="Proteomes" id="UP000195607"/>
    </source>
</evidence>
<dbReference type="RefSeq" id="WP_148690189.1">
    <property type="nucleotide sequence ID" value="NZ_LT671858.1"/>
</dbReference>
<dbReference type="EMBL" id="LT671858">
    <property type="protein sequence ID" value="SIM84686.1"/>
    <property type="molecule type" value="Genomic_DNA"/>
</dbReference>